<feature type="region of interest" description="Disordered" evidence="14">
    <location>
        <begin position="290"/>
        <end position="357"/>
    </location>
</feature>
<sequence>MSCRSSPYPSSSSEADEEEEELLSSLCPYCNTRPPIYTCPRCFARSCSVACVRKHKLRRQCDGVRDPAAFVKRSKLMTEGAVNRDYAFLTGLERALSRPIEPAAATAEVVKEEEEEEGDGTRRKPVDRKQVKESVRRLLAARNTVVKWAPWEGFARAKENQTRVVKTKRKAASVEWTIEWTLLDHGRKRILDHGIYENSEVAFAFFNPKIPDETRKAGKKVRGDTEFYLVIEAPANQKRCVKMEPHKSWSENLRERTILEFPQVLVTARKSAEALKGWKVVLDQRKIVELPNDDGDGRNAATKPATTVEASNEEERPAESGQISDPSPSTAGPGTTEGALVDSSLKDLDDAPKRKRLHDDVSTTLAAIKKARQA</sequence>
<evidence type="ECO:0000256" key="12">
    <source>
        <dbReference type="ARBA" id="ARBA00077531"/>
    </source>
</evidence>
<dbReference type="InParanoid" id="A0A5J5EW06"/>
<evidence type="ECO:0000256" key="2">
    <source>
        <dbReference type="ARBA" id="ARBA00022517"/>
    </source>
</evidence>
<comment type="caution">
    <text evidence="16">The sequence shown here is derived from an EMBL/GenBank/DDBJ whole genome shotgun (WGS) entry which is preliminary data.</text>
</comment>
<keyword evidence="6" id="KW-0862">Zinc</keyword>
<dbReference type="InterPro" id="IPR007529">
    <property type="entry name" value="Znf_HIT"/>
</dbReference>
<evidence type="ECO:0000256" key="9">
    <source>
        <dbReference type="ARBA" id="ARBA00049654"/>
    </source>
</evidence>
<dbReference type="Gene3D" id="3.30.60.190">
    <property type="match status" value="1"/>
</dbReference>
<keyword evidence="4" id="KW-0479">Metal-binding</keyword>
<keyword evidence="5 13" id="KW-0863">Zinc-finger</keyword>
<evidence type="ECO:0000256" key="14">
    <source>
        <dbReference type="SAM" id="MobiDB-lite"/>
    </source>
</evidence>
<dbReference type="OrthoDB" id="272357at2759"/>
<reference evidence="16 17" key="1">
    <citation type="submission" date="2019-09" db="EMBL/GenBank/DDBJ databases">
        <title>Draft genome of the ectomycorrhizal ascomycete Sphaerosporella brunnea.</title>
        <authorList>
            <consortium name="DOE Joint Genome Institute"/>
            <person name="Benucci G.M."/>
            <person name="Marozzi G."/>
            <person name="Antonielli L."/>
            <person name="Sanchez S."/>
            <person name="Marco P."/>
            <person name="Wang X."/>
            <person name="Falini L.B."/>
            <person name="Barry K."/>
            <person name="Haridas S."/>
            <person name="Lipzen A."/>
            <person name="Labutti K."/>
            <person name="Grigoriev I.V."/>
            <person name="Murat C."/>
            <person name="Martin F."/>
            <person name="Albertini E."/>
            <person name="Donnini D."/>
            <person name="Bonito G."/>
        </authorList>
    </citation>
    <scope>NUCLEOTIDE SEQUENCE [LARGE SCALE GENOMIC DNA]</scope>
    <source>
        <strain evidence="16 17">Sb_GMNB300</strain>
    </source>
</reference>
<comment type="similarity">
    <text evidence="9">Belongs to the BCD1 family.</text>
</comment>
<dbReference type="FunCoup" id="A0A5J5EW06">
    <property type="interactions" value="111"/>
</dbReference>
<evidence type="ECO:0000256" key="10">
    <source>
        <dbReference type="ARBA" id="ARBA00061949"/>
    </source>
</evidence>
<dbReference type="GO" id="GO:0008270">
    <property type="term" value="F:zinc ion binding"/>
    <property type="evidence" value="ECO:0007669"/>
    <property type="project" value="UniProtKB-UniRule"/>
</dbReference>
<feature type="domain" description="HIT-type" evidence="15">
    <location>
        <begin position="27"/>
        <end position="61"/>
    </location>
</feature>
<accession>A0A5J5EW06</accession>
<evidence type="ECO:0000259" key="15">
    <source>
        <dbReference type="PROSITE" id="PS51083"/>
    </source>
</evidence>
<feature type="compositionally biased region" description="Basic and acidic residues" evidence="14">
    <location>
        <begin position="344"/>
        <end position="357"/>
    </location>
</feature>
<comment type="subunit">
    <text evidence="10">Interacts with FBL, SNU13, NOP58, NUFIP1, RUVBL1, RUVBL2 and TAF9. Interacts (via HIT-type zinc finger) with the RUVBL1/RUVBL2 complex in the presence of ADP.</text>
</comment>
<dbReference type="EMBL" id="VXIS01000100">
    <property type="protein sequence ID" value="KAA8905344.1"/>
    <property type="molecule type" value="Genomic_DNA"/>
</dbReference>
<dbReference type="AlphaFoldDB" id="A0A5J5EW06"/>
<evidence type="ECO:0000256" key="1">
    <source>
        <dbReference type="ARBA" id="ARBA00022499"/>
    </source>
</evidence>
<dbReference type="InterPro" id="IPR051639">
    <property type="entry name" value="BCD1"/>
</dbReference>
<keyword evidence="1" id="KW-1017">Isopeptide bond</keyword>
<evidence type="ECO:0000256" key="5">
    <source>
        <dbReference type="ARBA" id="ARBA00022771"/>
    </source>
</evidence>
<dbReference type="CDD" id="cd23023">
    <property type="entry name" value="zf-HIT_BCD1"/>
    <property type="match status" value="1"/>
</dbReference>
<dbReference type="GO" id="GO:0000492">
    <property type="term" value="P:box C/D snoRNP assembly"/>
    <property type="evidence" value="ECO:0007669"/>
    <property type="project" value="TreeGrafter"/>
</dbReference>
<keyword evidence="7" id="KW-0832">Ubl conjugation</keyword>
<evidence type="ECO:0000256" key="11">
    <source>
        <dbReference type="ARBA" id="ARBA00068630"/>
    </source>
</evidence>
<comment type="function">
    <text evidence="8">Required for box C/D snoRNAs accumulation involved in snoRNA processing, snoRNA transport to the nucleolus and ribosome biogenesis.</text>
</comment>
<evidence type="ECO:0000313" key="16">
    <source>
        <dbReference type="EMBL" id="KAA8905344.1"/>
    </source>
</evidence>
<evidence type="ECO:0000256" key="13">
    <source>
        <dbReference type="PROSITE-ProRule" id="PRU00453"/>
    </source>
</evidence>
<keyword evidence="2" id="KW-0690">Ribosome biogenesis</keyword>
<dbReference type="GO" id="GO:0048254">
    <property type="term" value="P:snoRNA localization"/>
    <property type="evidence" value="ECO:0007669"/>
    <property type="project" value="TreeGrafter"/>
</dbReference>
<protein>
    <recommendedName>
        <fullName evidence="11">Box C/D snoRNA protein 1</fullName>
    </recommendedName>
    <alternativeName>
        <fullName evidence="12">Zinc finger HIT domain-containing protein 6</fullName>
    </alternativeName>
</protein>
<feature type="compositionally biased region" description="Polar residues" evidence="14">
    <location>
        <begin position="321"/>
        <end position="333"/>
    </location>
</feature>
<evidence type="ECO:0000256" key="7">
    <source>
        <dbReference type="ARBA" id="ARBA00022843"/>
    </source>
</evidence>
<keyword evidence="17" id="KW-1185">Reference proteome</keyword>
<evidence type="ECO:0000256" key="6">
    <source>
        <dbReference type="ARBA" id="ARBA00022833"/>
    </source>
</evidence>
<dbReference type="PROSITE" id="PS51083">
    <property type="entry name" value="ZF_HIT"/>
    <property type="match status" value="1"/>
</dbReference>
<evidence type="ECO:0000256" key="4">
    <source>
        <dbReference type="ARBA" id="ARBA00022723"/>
    </source>
</evidence>
<dbReference type="GO" id="GO:0000463">
    <property type="term" value="P:maturation of LSU-rRNA from tricistronic rRNA transcript (SSU-rRNA, 5.8S rRNA, LSU-rRNA)"/>
    <property type="evidence" value="ECO:0007669"/>
    <property type="project" value="TreeGrafter"/>
</dbReference>
<dbReference type="PANTHER" id="PTHR13483">
    <property type="entry name" value="BOX C_D SNORNA PROTEIN 1-RELATED"/>
    <property type="match status" value="1"/>
</dbReference>
<dbReference type="GO" id="GO:0005634">
    <property type="term" value="C:nucleus"/>
    <property type="evidence" value="ECO:0007669"/>
    <property type="project" value="TreeGrafter"/>
</dbReference>
<dbReference type="Pfam" id="PF25790">
    <property type="entry name" value="BCD1"/>
    <property type="match status" value="1"/>
</dbReference>
<evidence type="ECO:0000313" key="17">
    <source>
        <dbReference type="Proteomes" id="UP000326924"/>
    </source>
</evidence>
<evidence type="ECO:0000256" key="3">
    <source>
        <dbReference type="ARBA" id="ARBA00022553"/>
    </source>
</evidence>
<dbReference type="PANTHER" id="PTHR13483:SF11">
    <property type="entry name" value="ZINC FINGER HIT DOMAIN-CONTAINING PROTEIN 3"/>
    <property type="match status" value="1"/>
</dbReference>
<feature type="region of interest" description="Disordered" evidence="14">
    <location>
        <begin position="104"/>
        <end position="128"/>
    </location>
</feature>
<keyword evidence="3" id="KW-0597">Phosphoprotein</keyword>
<organism evidence="16 17">
    <name type="scientific">Sphaerosporella brunnea</name>
    <dbReference type="NCBI Taxonomy" id="1250544"/>
    <lineage>
        <taxon>Eukaryota</taxon>
        <taxon>Fungi</taxon>
        <taxon>Dikarya</taxon>
        <taxon>Ascomycota</taxon>
        <taxon>Pezizomycotina</taxon>
        <taxon>Pezizomycetes</taxon>
        <taxon>Pezizales</taxon>
        <taxon>Pyronemataceae</taxon>
        <taxon>Sphaerosporella</taxon>
    </lineage>
</organism>
<feature type="compositionally biased region" description="Basic and acidic residues" evidence="14">
    <location>
        <begin position="119"/>
        <end position="128"/>
    </location>
</feature>
<dbReference type="FunFam" id="3.30.60.190:FF:000001">
    <property type="entry name" value="box C/D snoRNA protein 1"/>
    <property type="match status" value="1"/>
</dbReference>
<dbReference type="InterPro" id="IPR057721">
    <property type="entry name" value="BCD1_alpha/beta"/>
</dbReference>
<evidence type="ECO:0000256" key="8">
    <source>
        <dbReference type="ARBA" id="ARBA00049598"/>
    </source>
</evidence>
<dbReference type="SUPFAM" id="SSF144232">
    <property type="entry name" value="HIT/MYND zinc finger-like"/>
    <property type="match status" value="1"/>
</dbReference>
<proteinExistence type="inferred from homology"/>
<name>A0A5J5EW06_9PEZI</name>
<gene>
    <name evidence="16" type="ORF">FN846DRAFT_950922</name>
</gene>
<dbReference type="GO" id="GO:0070761">
    <property type="term" value="C:pre-snoRNP complex"/>
    <property type="evidence" value="ECO:0007669"/>
    <property type="project" value="TreeGrafter"/>
</dbReference>
<dbReference type="Proteomes" id="UP000326924">
    <property type="component" value="Unassembled WGS sequence"/>
</dbReference>